<dbReference type="InterPro" id="IPR029058">
    <property type="entry name" value="AB_hydrolase_fold"/>
</dbReference>
<evidence type="ECO:0000259" key="3">
    <source>
        <dbReference type="Pfam" id="PF00561"/>
    </source>
</evidence>
<dbReference type="Proteomes" id="UP000055590">
    <property type="component" value="Chromosome"/>
</dbReference>
<protein>
    <submittedName>
        <fullName evidence="4">Polyhydroxyalkanoic acid synthase</fullName>
    </submittedName>
</protein>
<dbReference type="Pfam" id="PF00561">
    <property type="entry name" value="Abhydrolase_1"/>
    <property type="match status" value="1"/>
</dbReference>
<accession>A0A0K1P8Y8</accession>
<dbReference type="OrthoDB" id="340890at2"/>
<dbReference type="PATRIC" id="fig|1391653.3.peg.275"/>
<dbReference type="RefSeq" id="WP_050724401.1">
    <property type="nucleotide sequence ID" value="NZ_CP012332.1"/>
</dbReference>
<dbReference type="SUPFAM" id="SSF53474">
    <property type="entry name" value="alpha/beta-Hydrolases"/>
    <property type="match status" value="1"/>
</dbReference>
<name>A0A0K1P8Y8_9BACT</name>
<gene>
    <name evidence="4" type="ORF">AKJ08_0263</name>
</gene>
<dbReference type="STRING" id="1391653.AKJ08_0263"/>
<keyword evidence="5" id="KW-1185">Reference proteome</keyword>
<evidence type="ECO:0000313" key="5">
    <source>
        <dbReference type="Proteomes" id="UP000055590"/>
    </source>
</evidence>
<feature type="domain" description="AB hydrolase-1" evidence="3">
    <location>
        <begin position="59"/>
        <end position="368"/>
    </location>
</feature>
<dbReference type="PANTHER" id="PTHR11005">
    <property type="entry name" value="LYSOSOMAL ACID LIPASE-RELATED"/>
    <property type="match status" value="1"/>
</dbReference>
<evidence type="ECO:0000256" key="2">
    <source>
        <dbReference type="ARBA" id="ARBA00023098"/>
    </source>
</evidence>
<evidence type="ECO:0000313" key="4">
    <source>
        <dbReference type="EMBL" id="AKU89876.1"/>
    </source>
</evidence>
<organism evidence="4 5">
    <name type="scientific">Vulgatibacter incomptus</name>
    <dbReference type="NCBI Taxonomy" id="1391653"/>
    <lineage>
        <taxon>Bacteria</taxon>
        <taxon>Pseudomonadati</taxon>
        <taxon>Myxococcota</taxon>
        <taxon>Myxococcia</taxon>
        <taxon>Myxococcales</taxon>
        <taxon>Cystobacterineae</taxon>
        <taxon>Vulgatibacteraceae</taxon>
        <taxon>Vulgatibacter</taxon>
    </lineage>
</organism>
<proteinExistence type="predicted"/>
<keyword evidence="1" id="KW-0442">Lipid degradation</keyword>
<dbReference type="GO" id="GO:0016042">
    <property type="term" value="P:lipid catabolic process"/>
    <property type="evidence" value="ECO:0007669"/>
    <property type="project" value="UniProtKB-KW"/>
</dbReference>
<sequence>MRHLTDAVAPAELTVDDVEFKSLYRKTEYEAQTSDGWTLVVTRYQPVPRPFFQPIFGEPLLLVHGFCQNRHAWTSGQFVKNLLFFGADIHILELRGHGKSSRELQLRRSQAAGLPPPADLDYAWDIDSYFLHDLPAAVGAVKAVTGRERIFFCGHSMGGMIGYGYAGLHDDFEGIVTIGASSEMGKGFPLLRLIAAAEPFLGGAIDGGLAAGNVARQASHVLTGFAGRSLRRTGLHALADRVGPASLPPTPYSFRYLPTDDLVRWVESAFTTGRYSTFREITAFLTILANPSRATSDDVRWLMRHGVEREPRGVVTQFARWIRRRDLVCYRTGYDFKSGFGNITVPMAIIFGDLDKLASMKSTAGIYRRARSEYLLWRPVKGNSHVELTMGHDIRQICYDIKNLIDFARKHRGRRPSLPRLEGDASPRR</sequence>
<evidence type="ECO:0000256" key="1">
    <source>
        <dbReference type="ARBA" id="ARBA00022963"/>
    </source>
</evidence>
<dbReference type="KEGG" id="vin:AKJ08_0263"/>
<dbReference type="Gene3D" id="3.40.50.1820">
    <property type="entry name" value="alpha/beta hydrolase"/>
    <property type="match status" value="1"/>
</dbReference>
<dbReference type="AlphaFoldDB" id="A0A0K1P8Y8"/>
<reference evidence="4 5" key="1">
    <citation type="submission" date="2015-08" db="EMBL/GenBank/DDBJ databases">
        <authorList>
            <person name="Babu N.S."/>
            <person name="Beckwith C.J."/>
            <person name="Beseler K.G."/>
            <person name="Brison A."/>
            <person name="Carone J.V."/>
            <person name="Caskin T.P."/>
            <person name="Diamond M."/>
            <person name="Durham M.E."/>
            <person name="Foxe J.M."/>
            <person name="Go M."/>
            <person name="Henderson B.A."/>
            <person name="Jones I.B."/>
            <person name="McGettigan J.A."/>
            <person name="Micheletti S.J."/>
            <person name="Nasrallah M.E."/>
            <person name="Ortiz D."/>
            <person name="Piller C.R."/>
            <person name="Privatt S.R."/>
            <person name="Schneider S.L."/>
            <person name="Sharp S."/>
            <person name="Smith T.C."/>
            <person name="Stanton J.D."/>
            <person name="Ullery H.E."/>
            <person name="Wilson R.J."/>
            <person name="Serrano M.G."/>
            <person name="Buck G."/>
            <person name="Lee V."/>
            <person name="Wang Y."/>
            <person name="Carvalho R."/>
            <person name="Voegtly L."/>
            <person name="Shi R."/>
            <person name="Duckworth R."/>
            <person name="Johnson A."/>
            <person name="Loviza R."/>
            <person name="Walstead R."/>
            <person name="Shah Z."/>
            <person name="Kiflezghi M."/>
            <person name="Wade K."/>
            <person name="Ball S.L."/>
            <person name="Bradley K.W."/>
            <person name="Asai D.J."/>
            <person name="Bowman C.A."/>
            <person name="Russell D.A."/>
            <person name="Pope W.H."/>
            <person name="Jacobs-Sera D."/>
            <person name="Hendrix R.W."/>
            <person name="Hatfull G.F."/>
        </authorList>
    </citation>
    <scope>NUCLEOTIDE SEQUENCE [LARGE SCALE GENOMIC DNA]</scope>
    <source>
        <strain evidence="4 5">DSM 27710</strain>
    </source>
</reference>
<keyword evidence="2" id="KW-0443">Lipid metabolism</keyword>
<dbReference type="InterPro" id="IPR000073">
    <property type="entry name" value="AB_hydrolase_1"/>
</dbReference>
<dbReference type="EMBL" id="CP012332">
    <property type="protein sequence ID" value="AKU89876.1"/>
    <property type="molecule type" value="Genomic_DNA"/>
</dbReference>